<organism evidence="1 2">
    <name type="scientific">Nitrosopumilus oxyclinae</name>
    <dbReference type="NCBI Taxonomy" id="1959104"/>
    <lineage>
        <taxon>Archaea</taxon>
        <taxon>Nitrososphaerota</taxon>
        <taxon>Nitrososphaeria</taxon>
        <taxon>Nitrosopumilales</taxon>
        <taxon>Nitrosopumilaceae</taxon>
        <taxon>Nitrosopumilus</taxon>
    </lineage>
</organism>
<dbReference type="GeneID" id="56060911"/>
<evidence type="ECO:0000313" key="2">
    <source>
        <dbReference type="Proteomes" id="UP000509441"/>
    </source>
</evidence>
<dbReference type="AlphaFoldDB" id="A0A7D5M3S7"/>
<name>A0A7D5M3S7_9ARCH</name>
<evidence type="ECO:0000313" key="1">
    <source>
        <dbReference type="EMBL" id="QLH05535.1"/>
    </source>
</evidence>
<dbReference type="KEGG" id="nox:C5F49_03115"/>
<keyword evidence="2" id="KW-1185">Reference proteome</keyword>
<accession>A0A7D5M3S7</accession>
<gene>
    <name evidence="1" type="ORF">C5F49_03115</name>
</gene>
<dbReference type="OrthoDB" id="378330at2157"/>
<dbReference type="RefSeq" id="WP_179363304.1">
    <property type="nucleotide sequence ID" value="NZ_CP026994.1"/>
</dbReference>
<dbReference type="EMBL" id="CP026994">
    <property type="protein sequence ID" value="QLH05535.1"/>
    <property type="molecule type" value="Genomic_DNA"/>
</dbReference>
<reference evidence="1 2" key="1">
    <citation type="submission" date="2018-02" db="EMBL/GenBank/DDBJ databases">
        <title>Complete genome of Nitrosopumilus oxyclinae HCE1.</title>
        <authorList>
            <person name="Qin W."/>
            <person name="Zheng Y."/>
            <person name="Stahl D.A."/>
        </authorList>
    </citation>
    <scope>NUCLEOTIDE SEQUENCE [LARGE SCALE GENOMIC DNA]</scope>
    <source>
        <strain evidence="1 2">HCE1</strain>
    </source>
</reference>
<sequence>MDNTSKDSEFKIQLSTEDINKIDEELKGADNISKPLEISNEKNKTIKIDESQSTVKGLRLLNVCSNCENKFIPKNSMMNEKLCKSCLEK</sequence>
<dbReference type="Proteomes" id="UP000509441">
    <property type="component" value="Chromosome"/>
</dbReference>
<protein>
    <submittedName>
        <fullName evidence="1">Uncharacterized protein</fullName>
    </submittedName>
</protein>
<proteinExistence type="predicted"/>